<dbReference type="PROSITE" id="PS00022">
    <property type="entry name" value="EGF_1"/>
    <property type="match status" value="1"/>
</dbReference>
<evidence type="ECO:0000256" key="2">
    <source>
        <dbReference type="SAM" id="MobiDB-lite"/>
    </source>
</evidence>
<evidence type="ECO:0000313" key="4">
    <source>
        <dbReference type="EMBL" id="PVD26510.1"/>
    </source>
</evidence>
<accession>A0A2T7NZC4</accession>
<proteinExistence type="predicted"/>
<feature type="domain" description="EGF-like" evidence="3">
    <location>
        <begin position="451"/>
        <end position="486"/>
    </location>
</feature>
<dbReference type="PROSITE" id="PS50026">
    <property type="entry name" value="EGF_3"/>
    <property type="match status" value="1"/>
</dbReference>
<feature type="region of interest" description="Disordered" evidence="2">
    <location>
        <begin position="63"/>
        <end position="219"/>
    </location>
</feature>
<evidence type="ECO:0000313" key="5">
    <source>
        <dbReference type="Proteomes" id="UP000245119"/>
    </source>
</evidence>
<feature type="compositionally biased region" description="Pro residues" evidence="2">
    <location>
        <begin position="142"/>
        <end position="194"/>
    </location>
</feature>
<feature type="compositionally biased region" description="Polar residues" evidence="2">
    <location>
        <begin position="63"/>
        <end position="74"/>
    </location>
</feature>
<feature type="compositionally biased region" description="Pro residues" evidence="2">
    <location>
        <begin position="123"/>
        <end position="135"/>
    </location>
</feature>
<organism evidence="4 5">
    <name type="scientific">Pomacea canaliculata</name>
    <name type="common">Golden apple snail</name>
    <dbReference type="NCBI Taxonomy" id="400727"/>
    <lineage>
        <taxon>Eukaryota</taxon>
        <taxon>Metazoa</taxon>
        <taxon>Spiralia</taxon>
        <taxon>Lophotrochozoa</taxon>
        <taxon>Mollusca</taxon>
        <taxon>Gastropoda</taxon>
        <taxon>Caenogastropoda</taxon>
        <taxon>Architaenioglossa</taxon>
        <taxon>Ampullarioidea</taxon>
        <taxon>Ampullariidae</taxon>
        <taxon>Pomacea</taxon>
    </lineage>
</organism>
<dbReference type="OrthoDB" id="6133584at2759"/>
<feature type="region of interest" description="Disordered" evidence="2">
    <location>
        <begin position="298"/>
        <end position="318"/>
    </location>
</feature>
<evidence type="ECO:0000259" key="3">
    <source>
        <dbReference type="PROSITE" id="PS50026"/>
    </source>
</evidence>
<comment type="caution">
    <text evidence="4">The sequence shown here is derived from an EMBL/GenBank/DDBJ whole genome shotgun (WGS) entry which is preliminary data.</text>
</comment>
<feature type="compositionally biased region" description="Basic and acidic residues" evidence="2">
    <location>
        <begin position="235"/>
        <end position="244"/>
    </location>
</feature>
<keyword evidence="1" id="KW-1015">Disulfide bond</keyword>
<feature type="disulfide bond" evidence="1">
    <location>
        <begin position="476"/>
        <end position="485"/>
    </location>
</feature>
<dbReference type="Proteomes" id="UP000245119">
    <property type="component" value="Linkage Group LG8"/>
</dbReference>
<dbReference type="AlphaFoldDB" id="A0A2T7NZC4"/>
<feature type="compositionally biased region" description="Polar residues" evidence="2">
    <location>
        <begin position="85"/>
        <end position="94"/>
    </location>
</feature>
<keyword evidence="1" id="KW-0245">EGF-like domain</keyword>
<dbReference type="InterPro" id="IPR000742">
    <property type="entry name" value="EGF"/>
</dbReference>
<dbReference type="EMBL" id="PZQS01000008">
    <property type="protein sequence ID" value="PVD26510.1"/>
    <property type="molecule type" value="Genomic_DNA"/>
</dbReference>
<dbReference type="Gene3D" id="2.10.25.10">
    <property type="entry name" value="Laminin"/>
    <property type="match status" value="1"/>
</dbReference>
<protein>
    <recommendedName>
        <fullName evidence="3">EGF-like domain-containing protein</fullName>
    </recommendedName>
</protein>
<sequence>MMNVLGRPDNDVGATVRMPQHGHSLGFYTCGTCSPACLPGQHCCLSGNSLACFHVQRTQQMSASRRQQDSTVVHSLTHDAVGKRVTSSQLSPRVSEQKVETTRIECPQQRRLTLTSVLSEARAPPPGGRGGPPPTGADGLALPPPTGPEPTGDVPPPRALPPPTGPEPTGDVPPPRALPPPTGPEPTGDVPPPRGGRQPREAPRGFRGGPPPTGADGLGKLFHHRLVLSQQAMSHHQEMEDKAGRVLGGGPPPTGADGLGGRQPREAPRGGRGGPPPTGADGLETDGLFHHQLVLSQQAMSHHHETEDKAGGVPSSSTTDWSLANWRCPTTTSLKTSLRNFDPSRNNTSGNETSNNDFRFVETAQVAQATEMALQEISLTATLPGVNPQVLAATTTPGYMQVTALKEMARKETETSVLKDEKVTSLKETARKETFRVFRKRHFRKYHKRFLIREALPYCQNGATPVVVAEELFCICPQGFVGLRCDIRIPAQRRASRTGREARLSIPDMRKKCFTICAAS</sequence>
<dbReference type="SUPFAM" id="SSF57196">
    <property type="entry name" value="EGF/Laminin"/>
    <property type="match status" value="1"/>
</dbReference>
<reference evidence="4 5" key="1">
    <citation type="submission" date="2018-04" db="EMBL/GenBank/DDBJ databases">
        <title>The genome of golden apple snail Pomacea canaliculata provides insight into stress tolerance and invasive adaptation.</title>
        <authorList>
            <person name="Liu C."/>
            <person name="Liu B."/>
            <person name="Ren Y."/>
            <person name="Zhang Y."/>
            <person name="Wang H."/>
            <person name="Li S."/>
            <person name="Jiang F."/>
            <person name="Yin L."/>
            <person name="Zhang G."/>
            <person name="Qian W."/>
            <person name="Fan W."/>
        </authorList>
    </citation>
    <scope>NUCLEOTIDE SEQUENCE [LARGE SCALE GENOMIC DNA]</scope>
    <source>
        <strain evidence="4">SZHN2017</strain>
        <tissue evidence="4">Muscle</tissue>
    </source>
</reference>
<dbReference type="PROSITE" id="PS01186">
    <property type="entry name" value="EGF_2"/>
    <property type="match status" value="1"/>
</dbReference>
<gene>
    <name evidence="4" type="ORF">C0Q70_14187</name>
</gene>
<evidence type="ECO:0000256" key="1">
    <source>
        <dbReference type="PROSITE-ProRule" id="PRU00076"/>
    </source>
</evidence>
<keyword evidence="5" id="KW-1185">Reference proteome</keyword>
<feature type="region of interest" description="Disordered" evidence="2">
    <location>
        <begin position="231"/>
        <end position="284"/>
    </location>
</feature>
<name>A0A2T7NZC4_POMCA</name>
<comment type="caution">
    <text evidence="1">Lacks conserved residue(s) required for the propagation of feature annotation.</text>
</comment>